<dbReference type="AlphaFoldDB" id="A0A6M1TSY2"/>
<dbReference type="EMBL" id="JAALFE010000059">
    <property type="protein sequence ID" value="NGQ93439.1"/>
    <property type="molecule type" value="Genomic_DNA"/>
</dbReference>
<reference evidence="1 2" key="1">
    <citation type="submission" date="2020-02" db="EMBL/GenBank/DDBJ databases">
        <title>Rhodobacter translucens sp. nov., a novel bacterium isolated from activated sludge.</title>
        <authorList>
            <person name="Liu J."/>
        </authorList>
    </citation>
    <scope>NUCLEOTIDE SEQUENCE [LARGE SCALE GENOMIC DNA]</scope>
    <source>
        <strain evidence="1 2">HX-7-19</strain>
    </source>
</reference>
<evidence type="ECO:0000313" key="1">
    <source>
        <dbReference type="EMBL" id="NGQ93439.1"/>
    </source>
</evidence>
<evidence type="ECO:0000313" key="2">
    <source>
        <dbReference type="Proteomes" id="UP000474758"/>
    </source>
</evidence>
<comment type="caution">
    <text evidence="1">The sequence shown here is derived from an EMBL/GenBank/DDBJ whole genome shotgun (WGS) entry which is preliminary data.</text>
</comment>
<proteinExistence type="predicted"/>
<dbReference type="RefSeq" id="WP_165054562.1">
    <property type="nucleotide sequence ID" value="NZ_JAALFE010000059.1"/>
</dbReference>
<accession>A0A6M1TSY2</accession>
<protein>
    <submittedName>
        <fullName evidence="1">Uncharacterized protein</fullName>
    </submittedName>
</protein>
<sequence length="92" mass="10428">MGIQFEIHSVSGDVETAAINFLLRIVLGVEIDPVADWPIIRWIILMTPDYRLEEQAENPLRLDAERVALAIDAHREGIQPGIRTCVHGWVEK</sequence>
<gene>
    <name evidence="1" type="ORF">G5V65_21425</name>
</gene>
<dbReference type="Proteomes" id="UP000474758">
    <property type="component" value="Unassembled WGS sequence"/>
</dbReference>
<organism evidence="1 2">
    <name type="scientific">Paragemmobacter kunshanensis</name>
    <dbReference type="NCBI Taxonomy" id="2583234"/>
    <lineage>
        <taxon>Bacteria</taxon>
        <taxon>Pseudomonadati</taxon>
        <taxon>Pseudomonadota</taxon>
        <taxon>Alphaproteobacteria</taxon>
        <taxon>Rhodobacterales</taxon>
        <taxon>Paracoccaceae</taxon>
        <taxon>Paragemmobacter</taxon>
    </lineage>
</organism>
<name>A0A6M1TSY2_9RHOB</name>
<keyword evidence="2" id="KW-1185">Reference proteome</keyword>